<feature type="domain" description="Methyltransferase type 11" evidence="4">
    <location>
        <begin position="48"/>
        <end position="147"/>
    </location>
</feature>
<evidence type="ECO:0000313" key="6">
    <source>
        <dbReference type="Proteomes" id="UP001174934"/>
    </source>
</evidence>
<evidence type="ECO:0000256" key="3">
    <source>
        <dbReference type="ARBA" id="ARBA00022679"/>
    </source>
</evidence>
<keyword evidence="6" id="KW-1185">Reference proteome</keyword>
<dbReference type="SUPFAM" id="SSF53335">
    <property type="entry name" value="S-adenosyl-L-methionine-dependent methyltransferases"/>
    <property type="match status" value="1"/>
</dbReference>
<dbReference type="Proteomes" id="UP001174934">
    <property type="component" value="Unassembled WGS sequence"/>
</dbReference>
<dbReference type="InterPro" id="IPR013216">
    <property type="entry name" value="Methyltransf_11"/>
</dbReference>
<name>A0AA40C3Z8_9PEZI</name>
<dbReference type="PANTHER" id="PTHR12176">
    <property type="entry name" value="SAM-DEPENDENT METHYLTRANSFERASE SUPERFAMILY PROTEIN"/>
    <property type="match status" value="1"/>
</dbReference>
<dbReference type="Pfam" id="PF08241">
    <property type="entry name" value="Methyltransf_11"/>
    <property type="match status" value="1"/>
</dbReference>
<comment type="caution">
    <text evidence="5">The sequence shown here is derived from an EMBL/GenBank/DDBJ whole genome shotgun (WGS) entry which is preliminary data.</text>
</comment>
<dbReference type="AlphaFoldDB" id="A0AA40C3Z8"/>
<keyword evidence="2 5" id="KW-0489">Methyltransferase</keyword>
<gene>
    <name evidence="5" type="ORF">B0T17DRAFT_243926</name>
</gene>
<comment type="similarity">
    <text evidence="1">Belongs to the methyltransferase superfamily.</text>
</comment>
<dbReference type="EMBL" id="JAULSR010000003">
    <property type="protein sequence ID" value="KAK0624546.1"/>
    <property type="molecule type" value="Genomic_DNA"/>
</dbReference>
<dbReference type="InterPro" id="IPR051419">
    <property type="entry name" value="Lys/N-term_MeTrsfase_sf"/>
</dbReference>
<dbReference type="InterPro" id="IPR029063">
    <property type="entry name" value="SAM-dependent_MTases_sf"/>
</dbReference>
<accession>A0AA40C3Z8</accession>
<dbReference type="CDD" id="cd02440">
    <property type="entry name" value="AdoMet_MTases"/>
    <property type="match status" value="1"/>
</dbReference>
<dbReference type="GO" id="GO:0032259">
    <property type="term" value="P:methylation"/>
    <property type="evidence" value="ECO:0007669"/>
    <property type="project" value="UniProtKB-KW"/>
</dbReference>
<evidence type="ECO:0000259" key="4">
    <source>
        <dbReference type="Pfam" id="PF08241"/>
    </source>
</evidence>
<dbReference type="GO" id="GO:0008757">
    <property type="term" value="F:S-adenosylmethionine-dependent methyltransferase activity"/>
    <property type="evidence" value="ECO:0007669"/>
    <property type="project" value="InterPro"/>
</dbReference>
<evidence type="ECO:0000256" key="1">
    <source>
        <dbReference type="ARBA" id="ARBA00008361"/>
    </source>
</evidence>
<dbReference type="Gene3D" id="3.40.50.150">
    <property type="entry name" value="Vaccinia Virus protein VP39"/>
    <property type="match status" value="1"/>
</dbReference>
<reference evidence="5" key="1">
    <citation type="submission" date="2023-06" db="EMBL/GenBank/DDBJ databases">
        <title>Genome-scale phylogeny and comparative genomics of the fungal order Sordariales.</title>
        <authorList>
            <consortium name="Lawrence Berkeley National Laboratory"/>
            <person name="Hensen N."/>
            <person name="Bonometti L."/>
            <person name="Westerberg I."/>
            <person name="Brannstrom I.O."/>
            <person name="Guillou S."/>
            <person name="Cros-Aarteil S."/>
            <person name="Calhoun S."/>
            <person name="Haridas S."/>
            <person name="Kuo A."/>
            <person name="Mondo S."/>
            <person name="Pangilinan J."/>
            <person name="Riley R."/>
            <person name="LaButti K."/>
            <person name="Andreopoulos B."/>
            <person name="Lipzen A."/>
            <person name="Chen C."/>
            <person name="Yanf M."/>
            <person name="Daum C."/>
            <person name="Ng V."/>
            <person name="Clum A."/>
            <person name="Steindorff A."/>
            <person name="Ohm R."/>
            <person name="Martin F."/>
            <person name="Silar P."/>
            <person name="Natvig D."/>
            <person name="Lalanne C."/>
            <person name="Gautier V."/>
            <person name="Ament-velasquez S.L."/>
            <person name="Kruys A."/>
            <person name="Hutchinson M.I."/>
            <person name="Powell A.J."/>
            <person name="Barry K."/>
            <person name="Miller A.N."/>
            <person name="Grigoriev I.V."/>
            <person name="Debuchy R."/>
            <person name="Gladieux P."/>
            <person name="Thoren M.H."/>
            <person name="Johannesson H."/>
        </authorList>
    </citation>
    <scope>NUCLEOTIDE SEQUENCE</scope>
    <source>
        <strain evidence="5">SMH3391-2</strain>
    </source>
</reference>
<evidence type="ECO:0000256" key="2">
    <source>
        <dbReference type="ARBA" id="ARBA00022603"/>
    </source>
</evidence>
<sequence length="197" mass="22522">MPPDFEKQGYWHARFEMEKSFEWLVPSHVFMAILDPYLQKQARSARLLHLGFGTSNLQTHLRSAGFENVTNVDYEPLAIEHGRQHEEDAFGDVRMRYLVADATQLDLPDRYDVVIDKCAADAISCSGDEAVLAIAAAIDKCLADGGIWISLSYSAVRYQLKDLACDVEVVDKIPTPKQRENDPEIYYYCYLLRPRWS</sequence>
<protein>
    <submittedName>
        <fullName evidence="5">S-adenosyl-L-methionine-dependent methyltransferase</fullName>
    </submittedName>
</protein>
<keyword evidence="3" id="KW-0808">Transferase</keyword>
<evidence type="ECO:0000313" key="5">
    <source>
        <dbReference type="EMBL" id="KAK0624546.1"/>
    </source>
</evidence>
<organism evidence="5 6">
    <name type="scientific">Bombardia bombarda</name>
    <dbReference type="NCBI Taxonomy" id="252184"/>
    <lineage>
        <taxon>Eukaryota</taxon>
        <taxon>Fungi</taxon>
        <taxon>Dikarya</taxon>
        <taxon>Ascomycota</taxon>
        <taxon>Pezizomycotina</taxon>
        <taxon>Sordariomycetes</taxon>
        <taxon>Sordariomycetidae</taxon>
        <taxon>Sordariales</taxon>
        <taxon>Lasiosphaeriaceae</taxon>
        <taxon>Bombardia</taxon>
    </lineage>
</organism>
<proteinExistence type="inferred from homology"/>